<dbReference type="Pfam" id="PF01464">
    <property type="entry name" value="SLT"/>
    <property type="match status" value="1"/>
</dbReference>
<gene>
    <name evidence="3" type="ORF">KC222_10230</name>
</gene>
<feature type="region of interest" description="Disordered" evidence="1">
    <location>
        <begin position="71"/>
        <end position="97"/>
    </location>
</feature>
<evidence type="ECO:0000313" key="4">
    <source>
        <dbReference type="Proteomes" id="UP000686327"/>
    </source>
</evidence>
<evidence type="ECO:0000256" key="1">
    <source>
        <dbReference type="SAM" id="MobiDB-lite"/>
    </source>
</evidence>
<sequence length="903" mass="99590">MRIPTGNFGNVTPQSNPTRVDVGNAGAIGNAVAGLGQSLSQATEEVKRTQDKADLAATQAILTDLDAKAGDRWENPETGALVTRQGFKSSGVGQDMDKLDSGDYDQARAKVPESQRQYFDAQWKAGQIQRLSTYNTFERAQTADAQQKQFDTTVKSAVQREASAYDDPQAAALARGARKHSIELYGQSQGWSQEQITQAVSDADLQAVEQRAQNYAVTNPQGWLAGDFQTKESGGMDMRAIGIVESGGKHFSADGSVIQGPVTKSGDRAQGQYQLMPDTGKELAAKRGIEYDPSDPEQHAQLAKDYVSELYSKYGSETLTGAAYNWGQGNVDKLISKIGDPRKGELSQAEFIKNLPAQTRGWLARYNKNKTGMDPVAVYKIDKMAQSTIDDQRKTLKDKVDPILNNTLAQLYNGEVPDAMPDKATINFAYGERGGQMVKQLDIAITSAKKFQAIQYLDPVRQQAELAQLKPQANDPDYALKLDAYGKIGALVQKSNTAIQAQRDSRRFNDAVLMGEKLDPADKAMQGAADTTQPAQYFRINDAATHDGIVQQVAQTGIIPSQVTTQLAAVSRARSPDVVNQGAQLFDRLYNADPASVGSMPKDMQSFYLTVKQLSDAGMTSAEAIDHAQNATYNQTDAFKQQLSSTQGTKEYKKDRSSAMDSAVSKMSGFFSWGGPSADDNNPDAVTFRNDYQVAYDLNYRISGGNAEVAKKLTNQQIMRNWSISEVNGGAKLMKYAPEALYNFGPAGWQAEQWKAEKEQLMYGDRKETITTSPTQLGITSGSAPAAQTTIPKSSIGGELEIVADLDTPRTKDYAIVVQSKDGLPRAFYDKTGRPMRWKPELEDWEPYKKMQQERAQRDQEELSRGQEVRGFKDKHRALDRQYERLHNERIDRVKNYFSWSTE</sequence>
<evidence type="ECO:0000313" key="3">
    <source>
        <dbReference type="EMBL" id="MBU4682392.1"/>
    </source>
</evidence>
<comment type="caution">
    <text evidence="3">The sequence shown here is derived from an EMBL/GenBank/DDBJ whole genome shotgun (WGS) entry which is preliminary data.</text>
</comment>
<reference evidence="3 4" key="1">
    <citation type="submission" date="2021-04" db="EMBL/GenBank/DDBJ databases">
        <authorList>
            <person name="Seiffert S.N."/>
        </authorList>
    </citation>
    <scope>NUCLEOTIDE SEQUENCE [LARGE SCALE GENOMIC DNA]</scope>
    <source>
        <strain evidence="3 4">1</strain>
    </source>
</reference>
<feature type="domain" description="Transglycosylase SLT" evidence="2">
    <location>
        <begin position="240"/>
        <end position="339"/>
    </location>
</feature>
<name>A0ABS6DH50_9ENTR</name>
<evidence type="ECO:0000259" key="2">
    <source>
        <dbReference type="Pfam" id="PF01464"/>
    </source>
</evidence>
<organism evidence="3 4">
    <name type="scientific">Cedecea davisae</name>
    <dbReference type="NCBI Taxonomy" id="158484"/>
    <lineage>
        <taxon>Bacteria</taxon>
        <taxon>Pseudomonadati</taxon>
        <taxon>Pseudomonadota</taxon>
        <taxon>Gammaproteobacteria</taxon>
        <taxon>Enterobacterales</taxon>
        <taxon>Enterobacteriaceae</taxon>
        <taxon>Cedecea</taxon>
    </lineage>
</organism>
<feature type="region of interest" description="Disordered" evidence="1">
    <location>
        <begin position="1"/>
        <end position="20"/>
    </location>
</feature>
<protein>
    <submittedName>
        <fullName evidence="3">Transglycosylase SLT domain-containing protein</fullName>
    </submittedName>
</protein>
<dbReference type="Proteomes" id="UP000686327">
    <property type="component" value="Unassembled WGS sequence"/>
</dbReference>
<dbReference type="InterPro" id="IPR008258">
    <property type="entry name" value="Transglycosylase_SLT_dom_1"/>
</dbReference>
<feature type="compositionally biased region" description="Polar residues" evidence="1">
    <location>
        <begin position="7"/>
        <end position="18"/>
    </location>
</feature>
<keyword evidence="4" id="KW-1185">Reference proteome</keyword>
<dbReference type="EMBL" id="JAGRYU010000013">
    <property type="protein sequence ID" value="MBU4682392.1"/>
    <property type="molecule type" value="Genomic_DNA"/>
</dbReference>
<proteinExistence type="predicted"/>
<feature type="region of interest" description="Disordered" evidence="1">
    <location>
        <begin position="850"/>
        <end position="874"/>
    </location>
</feature>
<reference evidence="4" key="2">
    <citation type="submission" date="2023-07" db="EMBL/GenBank/DDBJ databases">
        <title>Cedecea davisae an AmpC producer and its therapeutic implications.</title>
        <authorList>
            <person name="Notter J."/>
        </authorList>
    </citation>
    <scope>NUCLEOTIDE SEQUENCE [LARGE SCALE GENOMIC DNA]</scope>
    <source>
        <strain evidence="4">1</strain>
    </source>
</reference>
<accession>A0ABS6DH50</accession>